<comment type="caution">
    <text evidence="2">The sequence shown here is derived from an EMBL/GenBank/DDBJ whole genome shotgun (WGS) entry which is preliminary data.</text>
</comment>
<proteinExistence type="predicted"/>
<keyword evidence="1" id="KW-0732">Signal</keyword>
<evidence type="ECO:0000313" key="3">
    <source>
        <dbReference type="Proteomes" id="UP000256952"/>
    </source>
</evidence>
<dbReference type="AlphaFoldDB" id="A0A976B350"/>
<dbReference type="Proteomes" id="UP000256952">
    <property type="component" value="Chromosome CBM2613_b"/>
</dbReference>
<evidence type="ECO:0000313" key="2">
    <source>
        <dbReference type="EMBL" id="SOZ73038.1"/>
    </source>
</evidence>
<protein>
    <recommendedName>
        <fullName evidence="4">Lipoprotein</fullName>
    </recommendedName>
</protein>
<feature type="signal peptide" evidence="1">
    <location>
        <begin position="1"/>
        <end position="20"/>
    </location>
</feature>
<dbReference type="EMBL" id="OFTH01000047">
    <property type="protein sequence ID" value="SOZ73038.1"/>
    <property type="molecule type" value="Genomic_DNA"/>
</dbReference>
<feature type="chain" id="PRO_5037225571" description="Lipoprotein" evidence="1">
    <location>
        <begin position="21"/>
        <end position="181"/>
    </location>
</feature>
<evidence type="ECO:0000256" key="1">
    <source>
        <dbReference type="SAM" id="SignalP"/>
    </source>
</evidence>
<reference evidence="2 3" key="1">
    <citation type="submission" date="2018-01" db="EMBL/GenBank/DDBJ databases">
        <authorList>
            <person name="Clerissi C."/>
        </authorList>
    </citation>
    <scope>NUCLEOTIDE SEQUENCE [LARGE SCALE GENOMIC DNA]</scope>
    <source>
        <strain evidence="2">Cupriavidus taiwanensis STM 8556</strain>
    </source>
</reference>
<dbReference type="RefSeq" id="WP_116310236.1">
    <property type="nucleotide sequence ID" value="NZ_LT976968.1"/>
</dbReference>
<accession>A0A976B350</accession>
<evidence type="ECO:0008006" key="4">
    <source>
        <dbReference type="Google" id="ProtNLM"/>
    </source>
</evidence>
<gene>
    <name evidence="2" type="ORF">CBM2613_B50180</name>
</gene>
<organism evidence="2 3">
    <name type="scientific">Cupriavidus taiwanensis</name>
    <dbReference type="NCBI Taxonomy" id="164546"/>
    <lineage>
        <taxon>Bacteria</taxon>
        <taxon>Pseudomonadati</taxon>
        <taxon>Pseudomonadota</taxon>
        <taxon>Betaproteobacteria</taxon>
        <taxon>Burkholderiales</taxon>
        <taxon>Burkholderiaceae</taxon>
        <taxon>Cupriavidus</taxon>
    </lineage>
</organism>
<name>A0A976B350_9BURK</name>
<sequence>MKRVLVAVSALCLAACSTYMPQRYSISADNNVALKSLSVGNINVGNFSGIKDFNNMCRGAGPIAPPDSISFEAYVQKALADELKVAGMFDDKTPKVTLSGSLTQLEFSSSRALTGGSWDIGLVLSSSNGKKMSASEHYEFNSGFIADTACKQTAEAYLPAVQNLIGTIVKSPEFKSLVVAE</sequence>